<keyword evidence="8" id="KW-0186">Copper</keyword>
<keyword evidence="11" id="KW-0119">Carbohydrate metabolism</keyword>
<evidence type="ECO:0000256" key="13">
    <source>
        <dbReference type="ARBA" id="ARBA00044502"/>
    </source>
</evidence>
<evidence type="ECO:0000256" key="2">
    <source>
        <dbReference type="ARBA" id="ARBA00004613"/>
    </source>
</evidence>
<evidence type="ECO:0000256" key="9">
    <source>
        <dbReference type="ARBA" id="ARBA00023033"/>
    </source>
</evidence>
<keyword evidence="7" id="KW-0560">Oxidoreductase</keyword>
<evidence type="ECO:0000256" key="5">
    <source>
        <dbReference type="ARBA" id="ARBA00022729"/>
    </source>
</evidence>
<evidence type="ECO:0000256" key="6">
    <source>
        <dbReference type="ARBA" id="ARBA00023001"/>
    </source>
</evidence>
<keyword evidence="10" id="KW-1015">Disulfide bond</keyword>
<dbReference type="InterPro" id="IPR005103">
    <property type="entry name" value="AA9_LPMO"/>
</dbReference>
<dbReference type="InterPro" id="IPR000254">
    <property type="entry name" value="CBD"/>
</dbReference>
<protein>
    <recommendedName>
        <fullName evidence="15">lytic cellulose monooxygenase (C4-dehydrogenating)</fullName>
        <ecNumber evidence="15">1.14.99.56</ecNumber>
    </recommendedName>
</protein>
<keyword evidence="9" id="KW-0503">Monooxygenase</keyword>
<dbReference type="GO" id="GO:0030248">
    <property type="term" value="F:cellulose binding"/>
    <property type="evidence" value="ECO:0007669"/>
    <property type="project" value="InterPro"/>
</dbReference>
<comment type="similarity">
    <text evidence="13">Belongs to the polysaccharide monooxygenase AA9 family.</text>
</comment>
<evidence type="ECO:0000256" key="11">
    <source>
        <dbReference type="ARBA" id="ARBA00023277"/>
    </source>
</evidence>
<dbReference type="EC" id="1.14.99.56" evidence="15"/>
<evidence type="ECO:0000256" key="10">
    <source>
        <dbReference type="ARBA" id="ARBA00023157"/>
    </source>
</evidence>
<dbReference type="GO" id="GO:0046872">
    <property type="term" value="F:metal ion binding"/>
    <property type="evidence" value="ECO:0007669"/>
    <property type="project" value="UniProtKB-KW"/>
</dbReference>
<evidence type="ECO:0000256" key="12">
    <source>
        <dbReference type="ARBA" id="ARBA00023326"/>
    </source>
</evidence>
<keyword evidence="18" id="KW-0378">Hydrolase</keyword>
<dbReference type="GO" id="GO:0030245">
    <property type="term" value="P:cellulose catabolic process"/>
    <property type="evidence" value="ECO:0007669"/>
    <property type="project" value="UniProtKB-KW"/>
</dbReference>
<proteinExistence type="inferred from homology"/>
<gene>
    <name evidence="18" type="ORF">D6D28_00954</name>
</gene>
<keyword evidence="12" id="KW-0624">Polysaccharide degradation</keyword>
<name>A0A4S8T003_AURPU</name>
<comment type="subcellular location">
    <subcellularLocation>
        <location evidence="2">Secreted</location>
    </subcellularLocation>
</comment>
<evidence type="ECO:0000256" key="15">
    <source>
        <dbReference type="ARBA" id="ARBA00047174"/>
    </source>
</evidence>
<feature type="domain" description="CBM1" evidence="17">
    <location>
        <begin position="309"/>
        <end position="345"/>
    </location>
</feature>
<dbReference type="GO" id="GO:0016787">
    <property type="term" value="F:hydrolase activity"/>
    <property type="evidence" value="ECO:0007669"/>
    <property type="project" value="UniProtKB-KW"/>
</dbReference>
<dbReference type="InterPro" id="IPR049892">
    <property type="entry name" value="AA9"/>
</dbReference>
<keyword evidence="6" id="KW-0136">Cellulose degradation</keyword>
<organism evidence="18 19">
    <name type="scientific">Aureobasidium pullulans</name>
    <name type="common">Black yeast</name>
    <name type="synonym">Pullularia pullulans</name>
    <dbReference type="NCBI Taxonomy" id="5580"/>
    <lineage>
        <taxon>Eukaryota</taxon>
        <taxon>Fungi</taxon>
        <taxon>Dikarya</taxon>
        <taxon>Ascomycota</taxon>
        <taxon>Pezizomycotina</taxon>
        <taxon>Dothideomycetes</taxon>
        <taxon>Dothideomycetidae</taxon>
        <taxon>Dothideales</taxon>
        <taxon>Saccotheciaceae</taxon>
        <taxon>Aureobasidium</taxon>
    </lineage>
</organism>
<dbReference type="CDD" id="cd21175">
    <property type="entry name" value="LPMO_AA9"/>
    <property type="match status" value="1"/>
</dbReference>
<dbReference type="Proteomes" id="UP000304951">
    <property type="component" value="Unassembled WGS sequence"/>
</dbReference>
<evidence type="ECO:0000313" key="18">
    <source>
        <dbReference type="EMBL" id="THV76669.1"/>
    </source>
</evidence>
<dbReference type="Gene3D" id="2.70.50.70">
    <property type="match status" value="1"/>
</dbReference>
<keyword evidence="4" id="KW-0479">Metal-binding</keyword>
<dbReference type="Pfam" id="PF03443">
    <property type="entry name" value="AA9"/>
    <property type="match status" value="1"/>
</dbReference>
<dbReference type="Pfam" id="PF00734">
    <property type="entry name" value="CBM_1"/>
    <property type="match status" value="1"/>
</dbReference>
<feature type="chain" id="PRO_5021029895" description="lytic cellulose monooxygenase (C4-dehydrogenating)" evidence="16">
    <location>
        <begin position="20"/>
        <end position="345"/>
    </location>
</feature>
<accession>A0A4S8T003</accession>
<keyword evidence="3" id="KW-0964">Secreted</keyword>
<dbReference type="SMART" id="SM00236">
    <property type="entry name" value="fCBD"/>
    <property type="match status" value="1"/>
</dbReference>
<dbReference type="SUPFAM" id="SSF57180">
    <property type="entry name" value="Cellulose-binding domain"/>
    <property type="match status" value="1"/>
</dbReference>
<dbReference type="GO" id="GO:0005576">
    <property type="term" value="C:extracellular region"/>
    <property type="evidence" value="ECO:0007669"/>
    <property type="project" value="UniProtKB-SubCell"/>
</dbReference>
<dbReference type="EMBL" id="QZAF01000016">
    <property type="protein sequence ID" value="THV76669.1"/>
    <property type="molecule type" value="Genomic_DNA"/>
</dbReference>
<evidence type="ECO:0000313" key="19">
    <source>
        <dbReference type="Proteomes" id="UP000304951"/>
    </source>
</evidence>
<evidence type="ECO:0000256" key="4">
    <source>
        <dbReference type="ARBA" id="ARBA00022723"/>
    </source>
</evidence>
<evidence type="ECO:0000259" key="17">
    <source>
        <dbReference type="PROSITE" id="PS51164"/>
    </source>
</evidence>
<evidence type="ECO:0000256" key="7">
    <source>
        <dbReference type="ARBA" id="ARBA00023002"/>
    </source>
</evidence>
<reference evidence="18 19" key="1">
    <citation type="submission" date="2018-10" db="EMBL/GenBank/DDBJ databases">
        <title>Fifty Aureobasidium pullulans genomes reveal a recombining polyextremotolerant generalist.</title>
        <authorList>
            <person name="Gostincar C."/>
            <person name="Turk M."/>
            <person name="Zajc J."/>
            <person name="Gunde-Cimerman N."/>
        </authorList>
    </citation>
    <scope>NUCLEOTIDE SEQUENCE [LARGE SCALE GENOMIC DNA]</scope>
    <source>
        <strain evidence="18 19">EXF-11900</strain>
    </source>
</reference>
<comment type="caution">
    <text evidence="18">The sequence shown here is derived from an EMBL/GenBank/DDBJ whole genome shotgun (WGS) entry which is preliminary data.</text>
</comment>
<dbReference type="PANTHER" id="PTHR33353:SF10">
    <property type="entry name" value="ENDO-BETA-1,4-GLUCANASE D"/>
    <property type="match status" value="1"/>
</dbReference>
<sequence>MRSFATIMAAAALAQTAMAHYRFNKLIVGDEVTKEYEYVRQNSNMNSPVTDVTSKDLVCNVGGLDTGAQTSTYKVAPGDTVGFAVDTPIQHPGPLNVYMSKATGDASKYDGSGDWFKIYEMGANKAGDNGLTFKADKLDKVTFTVPDETPAGQYLLRVEHIGLHSASSFGGAQFYISCAQIEVSGSSTAKPDPTVKIPGVYTGHEDSIELSIYYPIPVNYQPPGPAVWGNGAAADGNATDSASTVAASSATAIATSAVSATTSISTQQAVATSAPYPTENATSVAAGPTGFSTVVVSSTAPMGTGTVGGAVKKYMQCGGKAFSGSTECESGTTCKSWNEYYSQCV</sequence>
<evidence type="ECO:0000256" key="16">
    <source>
        <dbReference type="SAM" id="SignalP"/>
    </source>
</evidence>
<comment type="cofactor">
    <cofactor evidence="1">
        <name>Cu(2+)</name>
        <dbReference type="ChEBI" id="CHEBI:29036"/>
    </cofactor>
</comment>
<dbReference type="PANTHER" id="PTHR33353">
    <property type="entry name" value="PUTATIVE (AFU_ORTHOLOGUE AFUA_1G12560)-RELATED"/>
    <property type="match status" value="1"/>
</dbReference>
<dbReference type="AlphaFoldDB" id="A0A4S8T003"/>
<dbReference type="PROSITE" id="PS00562">
    <property type="entry name" value="CBM1_1"/>
    <property type="match status" value="1"/>
</dbReference>
<evidence type="ECO:0000256" key="1">
    <source>
        <dbReference type="ARBA" id="ARBA00001973"/>
    </source>
</evidence>
<comment type="catalytic activity">
    <reaction evidence="14">
        <text>[(1-&gt;4)-beta-D-glucosyl]n+m + reduced acceptor + O2 = 4-dehydro-beta-D-glucosyl-[(1-&gt;4)-beta-D-glucosyl]n-1 + [(1-&gt;4)-beta-D-glucosyl]m + acceptor + H2O.</text>
        <dbReference type="EC" id="1.14.99.56"/>
    </reaction>
</comment>
<dbReference type="PROSITE" id="PS51164">
    <property type="entry name" value="CBM1_2"/>
    <property type="match status" value="1"/>
</dbReference>
<evidence type="ECO:0000256" key="8">
    <source>
        <dbReference type="ARBA" id="ARBA00023008"/>
    </source>
</evidence>
<dbReference type="GO" id="GO:0004497">
    <property type="term" value="F:monooxygenase activity"/>
    <property type="evidence" value="ECO:0007669"/>
    <property type="project" value="UniProtKB-KW"/>
</dbReference>
<evidence type="ECO:0000256" key="3">
    <source>
        <dbReference type="ARBA" id="ARBA00022525"/>
    </source>
</evidence>
<evidence type="ECO:0000256" key="14">
    <source>
        <dbReference type="ARBA" id="ARBA00045077"/>
    </source>
</evidence>
<keyword evidence="5 16" id="KW-0732">Signal</keyword>
<feature type="signal peptide" evidence="16">
    <location>
        <begin position="1"/>
        <end position="19"/>
    </location>
</feature>
<dbReference type="InterPro" id="IPR035971">
    <property type="entry name" value="CBD_sf"/>
</dbReference>